<feature type="domain" description="Integrase catalytic" evidence="1">
    <location>
        <begin position="301"/>
        <end position="464"/>
    </location>
</feature>
<dbReference type="Pfam" id="PF25597">
    <property type="entry name" value="SH3_retrovirus"/>
    <property type="match status" value="1"/>
</dbReference>
<reference evidence="2" key="2">
    <citation type="journal article" date="2024" name="Plant">
        <title>Genomic evolution and insights into agronomic trait innovations of Sesamum species.</title>
        <authorList>
            <person name="Miao H."/>
            <person name="Wang L."/>
            <person name="Qu L."/>
            <person name="Liu H."/>
            <person name="Sun Y."/>
            <person name="Le M."/>
            <person name="Wang Q."/>
            <person name="Wei S."/>
            <person name="Zheng Y."/>
            <person name="Lin W."/>
            <person name="Duan Y."/>
            <person name="Cao H."/>
            <person name="Xiong S."/>
            <person name="Wang X."/>
            <person name="Wei L."/>
            <person name="Li C."/>
            <person name="Ma Q."/>
            <person name="Ju M."/>
            <person name="Zhao R."/>
            <person name="Li G."/>
            <person name="Mu C."/>
            <person name="Tian Q."/>
            <person name="Mei H."/>
            <person name="Zhang T."/>
            <person name="Gao T."/>
            <person name="Zhang H."/>
        </authorList>
    </citation>
    <scope>NUCLEOTIDE SEQUENCE</scope>
    <source>
        <strain evidence="2">KEN1</strain>
    </source>
</reference>
<dbReference type="InterPro" id="IPR029472">
    <property type="entry name" value="Copia-like_N"/>
</dbReference>
<sequence length="1021" mass="115759">MISAPFNGNNWLTWSRSVRIALEGKDRLGFIDGSCGKPVEGSIELKLWKITDSLVRTWILSTMAKDIVNAFYTLPQPEASGQSWRRDMESPMVLSCTRSDEKSVPLFKCVCDSNRAKQEEIEEDHLMQFLMGLSEPYDNIRSQILVLDPLPSVNKAYSMILRVERQRKVNMEYADVNENSAMLQGSRLQKLCRTERDYKEKRFILHKTWKWQDLKSKKPLAIGSQAGKLYIIDSSSFTTHIPQLSCHTIVSTPIDSSKYVAWHKRLGHSSPLVLTHISELKITEYNKDFICPVCPLAKQSRKPFPFNTQHVLSLLIWYSLSGCHYVLTLSHDLHHTRLDLPHETQKPNTSHLESFISKIDTQFASHIKAIRTDNSSEFVSHSCQSLLQKHGITHEKSCIYTPQQNGVVEQKHRHLLQVARALMFQSHLPNQFWAESILVATPYHQYYPLPLLIGKPLLNSFTRHLPVMTTSKHLAASAMLQTHSHIKSSLIHEPSNAFSLAIPGQKGYKLYDLDNKVTFTSRDVTFHEHIFPFQSMPYSPPTSDPILVSTTALDHVPTPTAVADPTPPTSVNTEYMPPTTTPHPLFQNFLLLDLLDILNLQLGWEPRCYKEAQGSSEWEEAMRQELHALELNDTWEVVPLPPGKKAIGNKWVYKLKLKADGTIDRHKARLVAKGYNQASRQWNLELTSKLLAFGFLQSAHDHCLFLKHSVVGLIALFYVDDVLITCVSELMITEVKDFLHSTFTIKDLGLAKYFLGLEIARSPSGTSITQHKFIRDIISDTGLLSARPASSPFPPGLKLSAHDSLPLSDAEPYRRLVGRLLYLSFTRPDISFGAQQLSQFVHAPFQVHMAAALHLVRYLSGCPKWGLFFPASNSLVLTAYCDADWASCTDSRRSLTAEYRSLGSTVCELQWISFLLSDLQVSVPTPISLFCDNLAAIHIVANPVFHERTKHLEIDCHLVRDKFKAGFILPLHISGVDQLAIFSQSLSLGRVFSLSCPRWAWFPFPKSIFRGAEENQLFRHR</sequence>
<dbReference type="SUPFAM" id="SSF56672">
    <property type="entry name" value="DNA/RNA polymerases"/>
    <property type="match status" value="1"/>
</dbReference>
<dbReference type="InterPro" id="IPR043502">
    <property type="entry name" value="DNA/RNA_pol_sf"/>
</dbReference>
<evidence type="ECO:0000259" key="1">
    <source>
        <dbReference type="PROSITE" id="PS50994"/>
    </source>
</evidence>
<evidence type="ECO:0000313" key="2">
    <source>
        <dbReference type="EMBL" id="KAL0446294.1"/>
    </source>
</evidence>
<dbReference type="PANTHER" id="PTHR11439">
    <property type="entry name" value="GAG-POL-RELATED RETROTRANSPOSON"/>
    <property type="match status" value="1"/>
</dbReference>
<organism evidence="2">
    <name type="scientific">Sesamum latifolium</name>
    <dbReference type="NCBI Taxonomy" id="2727402"/>
    <lineage>
        <taxon>Eukaryota</taxon>
        <taxon>Viridiplantae</taxon>
        <taxon>Streptophyta</taxon>
        <taxon>Embryophyta</taxon>
        <taxon>Tracheophyta</taxon>
        <taxon>Spermatophyta</taxon>
        <taxon>Magnoliopsida</taxon>
        <taxon>eudicotyledons</taxon>
        <taxon>Gunneridae</taxon>
        <taxon>Pentapetalae</taxon>
        <taxon>asterids</taxon>
        <taxon>lamiids</taxon>
        <taxon>Lamiales</taxon>
        <taxon>Pedaliaceae</taxon>
        <taxon>Sesamum</taxon>
    </lineage>
</organism>
<accession>A0AAW2WZB8</accession>
<dbReference type="GO" id="GO:0003676">
    <property type="term" value="F:nucleic acid binding"/>
    <property type="evidence" value="ECO:0007669"/>
    <property type="project" value="InterPro"/>
</dbReference>
<protein>
    <submittedName>
        <fullName evidence="2">Retrovirus-related Pol polyprotein from transposon RE1</fullName>
    </submittedName>
</protein>
<dbReference type="InterPro" id="IPR025724">
    <property type="entry name" value="GAG-pre-integrase_dom"/>
</dbReference>
<dbReference type="SUPFAM" id="SSF53098">
    <property type="entry name" value="Ribonuclease H-like"/>
    <property type="match status" value="1"/>
</dbReference>
<comment type="caution">
    <text evidence="2">The sequence shown here is derived from an EMBL/GenBank/DDBJ whole genome shotgun (WGS) entry which is preliminary data.</text>
</comment>
<dbReference type="Pfam" id="PF13976">
    <property type="entry name" value="gag_pre-integrs"/>
    <property type="match status" value="1"/>
</dbReference>
<reference evidence="2" key="1">
    <citation type="submission" date="2020-06" db="EMBL/GenBank/DDBJ databases">
        <authorList>
            <person name="Li T."/>
            <person name="Hu X."/>
            <person name="Zhang T."/>
            <person name="Song X."/>
            <person name="Zhang H."/>
            <person name="Dai N."/>
            <person name="Sheng W."/>
            <person name="Hou X."/>
            <person name="Wei L."/>
        </authorList>
    </citation>
    <scope>NUCLEOTIDE SEQUENCE</scope>
    <source>
        <strain evidence="2">KEN1</strain>
        <tissue evidence="2">Leaf</tissue>
    </source>
</reference>
<dbReference type="InterPro" id="IPR057670">
    <property type="entry name" value="SH3_retrovirus"/>
</dbReference>
<dbReference type="Gene3D" id="3.30.420.10">
    <property type="entry name" value="Ribonuclease H-like superfamily/Ribonuclease H"/>
    <property type="match status" value="1"/>
</dbReference>
<dbReference type="EMBL" id="JACGWN010000006">
    <property type="protein sequence ID" value="KAL0446294.1"/>
    <property type="molecule type" value="Genomic_DNA"/>
</dbReference>
<dbReference type="InterPro" id="IPR001584">
    <property type="entry name" value="Integrase_cat-core"/>
</dbReference>
<dbReference type="PANTHER" id="PTHR11439:SF465">
    <property type="entry name" value="REVERSE TRANSCRIPTASE TY1_COPIA-TYPE DOMAIN-CONTAINING PROTEIN"/>
    <property type="match status" value="1"/>
</dbReference>
<dbReference type="AlphaFoldDB" id="A0AAW2WZB8"/>
<gene>
    <name evidence="2" type="ORF">Slati_1757300</name>
</gene>
<dbReference type="InterPro" id="IPR036397">
    <property type="entry name" value="RNaseH_sf"/>
</dbReference>
<dbReference type="InterPro" id="IPR012337">
    <property type="entry name" value="RNaseH-like_sf"/>
</dbReference>
<dbReference type="PROSITE" id="PS50994">
    <property type="entry name" value="INTEGRASE"/>
    <property type="match status" value="1"/>
</dbReference>
<name>A0AAW2WZB8_9LAMI</name>
<dbReference type="Pfam" id="PF07727">
    <property type="entry name" value="RVT_2"/>
    <property type="match status" value="1"/>
</dbReference>
<dbReference type="Pfam" id="PF14244">
    <property type="entry name" value="Retrotran_gag_3"/>
    <property type="match status" value="1"/>
</dbReference>
<proteinExistence type="predicted"/>
<dbReference type="GO" id="GO:0015074">
    <property type="term" value="P:DNA integration"/>
    <property type="evidence" value="ECO:0007669"/>
    <property type="project" value="InterPro"/>
</dbReference>
<dbReference type="CDD" id="cd09272">
    <property type="entry name" value="RNase_HI_RT_Ty1"/>
    <property type="match status" value="1"/>
</dbReference>
<dbReference type="InterPro" id="IPR013103">
    <property type="entry name" value="RVT_2"/>
</dbReference>